<evidence type="ECO:0000313" key="2">
    <source>
        <dbReference type="EMBL" id="KAJ7375436.1"/>
    </source>
</evidence>
<dbReference type="EMBL" id="MU826826">
    <property type="protein sequence ID" value="KAJ7375436.1"/>
    <property type="molecule type" value="Genomic_DNA"/>
</dbReference>
<dbReference type="InterPro" id="IPR011029">
    <property type="entry name" value="DEATH-like_dom_sf"/>
</dbReference>
<organism evidence="2 3">
    <name type="scientific">Desmophyllum pertusum</name>
    <dbReference type="NCBI Taxonomy" id="174260"/>
    <lineage>
        <taxon>Eukaryota</taxon>
        <taxon>Metazoa</taxon>
        <taxon>Cnidaria</taxon>
        <taxon>Anthozoa</taxon>
        <taxon>Hexacorallia</taxon>
        <taxon>Scleractinia</taxon>
        <taxon>Caryophylliina</taxon>
        <taxon>Caryophylliidae</taxon>
        <taxon>Desmophyllum</taxon>
    </lineage>
</organism>
<dbReference type="SUPFAM" id="SSF47986">
    <property type="entry name" value="DEATH domain"/>
    <property type="match status" value="1"/>
</dbReference>
<evidence type="ECO:0000259" key="1">
    <source>
        <dbReference type="PROSITE" id="PS50017"/>
    </source>
</evidence>
<dbReference type="AlphaFoldDB" id="A0A9W9Z566"/>
<proteinExistence type="predicted"/>
<dbReference type="CDD" id="cd01670">
    <property type="entry name" value="Death"/>
    <property type="match status" value="1"/>
</dbReference>
<feature type="non-terminal residue" evidence="2">
    <location>
        <position position="1"/>
    </location>
</feature>
<dbReference type="OrthoDB" id="5982357at2759"/>
<feature type="domain" description="Death" evidence="1">
    <location>
        <begin position="108"/>
        <end position="171"/>
    </location>
</feature>
<accession>A0A9W9Z566</accession>
<reference evidence="2" key="1">
    <citation type="submission" date="2023-01" db="EMBL/GenBank/DDBJ databases">
        <title>Genome assembly of the deep-sea coral Lophelia pertusa.</title>
        <authorList>
            <person name="Herrera S."/>
            <person name="Cordes E."/>
        </authorList>
    </citation>
    <scope>NUCLEOTIDE SEQUENCE</scope>
    <source>
        <strain evidence="2">USNM1676648</strain>
        <tissue evidence="2">Polyp</tissue>
    </source>
</reference>
<evidence type="ECO:0000313" key="3">
    <source>
        <dbReference type="Proteomes" id="UP001163046"/>
    </source>
</evidence>
<dbReference type="InterPro" id="IPR000488">
    <property type="entry name" value="Death_dom"/>
</dbReference>
<protein>
    <recommendedName>
        <fullName evidence="1">Death domain-containing protein</fullName>
    </recommendedName>
</protein>
<name>A0A9W9Z566_9CNID</name>
<dbReference type="Proteomes" id="UP001163046">
    <property type="component" value="Unassembled WGS sequence"/>
</dbReference>
<dbReference type="PROSITE" id="PS50017">
    <property type="entry name" value="DEATH_DOMAIN"/>
    <property type="match status" value="1"/>
</dbReference>
<dbReference type="Pfam" id="PF00531">
    <property type="entry name" value="Death"/>
    <property type="match status" value="1"/>
</dbReference>
<keyword evidence="3" id="KW-1185">Reference proteome</keyword>
<sequence length="171" mass="18912">DGDQALVLLSGALDALQLQTCDPSDVVARLQESLPLEQASLEQPNQETKRRIRCLCMKAKSSNRLDVVEKLREIAPAGTTGPLLSEALDVRNIPFRQRRDLTIDLCGGDEWKPFAERLGLTPAEIRYLDKRVLNPCDAALAHSRNQGYISSVGDLYDTLVDCELPLIADLL</sequence>
<dbReference type="GO" id="GO:0007165">
    <property type="term" value="P:signal transduction"/>
    <property type="evidence" value="ECO:0007669"/>
    <property type="project" value="InterPro"/>
</dbReference>
<comment type="caution">
    <text evidence="2">The sequence shown here is derived from an EMBL/GenBank/DDBJ whole genome shotgun (WGS) entry which is preliminary data.</text>
</comment>
<gene>
    <name evidence="2" type="ORF">OS493_002203</name>
</gene>
<dbReference type="Gene3D" id="1.10.533.10">
    <property type="entry name" value="Death Domain, Fas"/>
    <property type="match status" value="1"/>
</dbReference>